<reference evidence="3 4" key="1">
    <citation type="submission" date="2018-03" db="EMBL/GenBank/DDBJ databases">
        <title>Genomic Encyclopedia of Type Strains, Phase III (KMG-III): the genomes of soil and plant-associated and newly described type strains.</title>
        <authorList>
            <person name="Whitman W."/>
        </authorList>
    </citation>
    <scope>NUCLEOTIDE SEQUENCE [LARGE SCALE GENOMIC DNA]</scope>
    <source>
        <strain evidence="3 4">CGMCC 1.12700</strain>
    </source>
</reference>
<comment type="caution">
    <text evidence="3">The sequence shown here is derived from an EMBL/GenBank/DDBJ whole genome shotgun (WGS) entry which is preliminary data.</text>
</comment>
<evidence type="ECO:0000313" key="4">
    <source>
        <dbReference type="Proteomes" id="UP000240572"/>
    </source>
</evidence>
<feature type="region of interest" description="Disordered" evidence="1">
    <location>
        <begin position="25"/>
        <end position="87"/>
    </location>
</feature>
<sequence>MNRYIFGAFLAGSMAFATLLPAQDMRQDTQRNKSEMNQQKKKKKDRDKSDTTSNRRMHDYHAPNGVDTLPMHRQAPTPIPDTIHNMH</sequence>
<dbReference type="EMBL" id="PYGD01000005">
    <property type="protein sequence ID" value="PSK91675.1"/>
    <property type="molecule type" value="Genomic_DNA"/>
</dbReference>
<evidence type="ECO:0000256" key="2">
    <source>
        <dbReference type="SAM" id="SignalP"/>
    </source>
</evidence>
<dbReference type="RefSeq" id="WP_106523566.1">
    <property type="nucleotide sequence ID" value="NZ_PYGD01000005.1"/>
</dbReference>
<feature type="signal peptide" evidence="2">
    <location>
        <begin position="1"/>
        <end position="22"/>
    </location>
</feature>
<evidence type="ECO:0000313" key="3">
    <source>
        <dbReference type="EMBL" id="PSK91675.1"/>
    </source>
</evidence>
<feature type="chain" id="PRO_5015143805" description="Pentapeptide MXKDX repeat protein" evidence="2">
    <location>
        <begin position="23"/>
        <end position="87"/>
    </location>
</feature>
<evidence type="ECO:0008006" key="5">
    <source>
        <dbReference type="Google" id="ProtNLM"/>
    </source>
</evidence>
<gene>
    <name evidence="3" type="ORF">B0I18_105260</name>
</gene>
<accession>A0A2P8D388</accession>
<keyword evidence="2" id="KW-0732">Signal</keyword>
<proteinExistence type="predicted"/>
<evidence type="ECO:0000256" key="1">
    <source>
        <dbReference type="SAM" id="MobiDB-lite"/>
    </source>
</evidence>
<name>A0A2P8D388_9BACT</name>
<feature type="compositionally biased region" description="Basic and acidic residues" evidence="1">
    <location>
        <begin position="25"/>
        <end position="34"/>
    </location>
</feature>
<dbReference type="AlphaFoldDB" id="A0A2P8D388"/>
<keyword evidence="4" id="KW-1185">Reference proteome</keyword>
<protein>
    <recommendedName>
        <fullName evidence="5">Pentapeptide MXKDX repeat protein</fullName>
    </recommendedName>
</protein>
<dbReference type="Proteomes" id="UP000240572">
    <property type="component" value="Unassembled WGS sequence"/>
</dbReference>
<organism evidence="3 4">
    <name type="scientific">Taibaiella chishuiensis</name>
    <dbReference type="NCBI Taxonomy" id="1434707"/>
    <lineage>
        <taxon>Bacteria</taxon>
        <taxon>Pseudomonadati</taxon>
        <taxon>Bacteroidota</taxon>
        <taxon>Chitinophagia</taxon>
        <taxon>Chitinophagales</taxon>
        <taxon>Chitinophagaceae</taxon>
        <taxon>Taibaiella</taxon>
    </lineage>
</organism>